<comment type="caution">
    <text evidence="2">The sequence shown here is derived from an EMBL/GenBank/DDBJ whole genome shotgun (WGS) entry which is preliminary data.</text>
</comment>
<feature type="compositionally biased region" description="Low complexity" evidence="1">
    <location>
        <begin position="103"/>
        <end position="118"/>
    </location>
</feature>
<keyword evidence="3" id="KW-1185">Reference proteome</keyword>
<dbReference type="EMBL" id="JAZDQU010000001">
    <property type="protein sequence ID" value="MEE1884661.1"/>
    <property type="molecule type" value="Genomic_DNA"/>
</dbReference>
<proteinExistence type="predicted"/>
<reference evidence="2 3" key="1">
    <citation type="submission" date="2024-01" db="EMBL/GenBank/DDBJ databases">
        <title>Pedobacter sp. nov., isolated from oil-contaminated soil.</title>
        <authorList>
            <person name="Le N.T.T."/>
        </authorList>
    </citation>
    <scope>NUCLEOTIDE SEQUENCE [LARGE SCALE GENOMIC DNA]</scope>
    <source>
        <strain evidence="2 3">VNH31</strain>
    </source>
</reference>
<evidence type="ECO:0000256" key="1">
    <source>
        <dbReference type="SAM" id="MobiDB-lite"/>
    </source>
</evidence>
<evidence type="ECO:0008006" key="4">
    <source>
        <dbReference type="Google" id="ProtNLM"/>
    </source>
</evidence>
<evidence type="ECO:0000313" key="2">
    <source>
        <dbReference type="EMBL" id="MEE1884661.1"/>
    </source>
</evidence>
<evidence type="ECO:0000313" key="3">
    <source>
        <dbReference type="Proteomes" id="UP001337681"/>
    </source>
</evidence>
<dbReference type="PROSITE" id="PS51257">
    <property type="entry name" value="PROKAR_LIPOPROTEIN"/>
    <property type="match status" value="1"/>
</dbReference>
<protein>
    <recommendedName>
        <fullName evidence="4">Secreted protein</fullName>
    </recommendedName>
</protein>
<dbReference type="RefSeq" id="WP_330145574.1">
    <property type="nucleotide sequence ID" value="NZ_JAZDQU010000001.1"/>
</dbReference>
<sequence length="135" mass="13710">MRYLYLVLVVAFFSSCSGESNKQEAIKMPEGQLPTLTSDESARAGLTVNPEHGQPGHDCSLPVGAPFKPVASPVNTPANGLNPEHGMPGHDCSLPVGAPLKSAATQATPAAPVGTAPAKSAQPSKGEVIQEANGG</sequence>
<accession>A0ABU7H091</accession>
<dbReference type="Proteomes" id="UP001337681">
    <property type="component" value="Unassembled WGS sequence"/>
</dbReference>
<feature type="region of interest" description="Disordered" evidence="1">
    <location>
        <begin position="26"/>
        <end position="135"/>
    </location>
</feature>
<gene>
    <name evidence="2" type="ORF">VRU49_04415</name>
</gene>
<organism evidence="2 3">
    <name type="scientific">Pedobacter flavus</name>
    <dbReference type="NCBI Taxonomy" id="3113906"/>
    <lineage>
        <taxon>Bacteria</taxon>
        <taxon>Pseudomonadati</taxon>
        <taxon>Bacteroidota</taxon>
        <taxon>Sphingobacteriia</taxon>
        <taxon>Sphingobacteriales</taxon>
        <taxon>Sphingobacteriaceae</taxon>
        <taxon>Pedobacter</taxon>
    </lineage>
</organism>
<name>A0ABU7H091_9SPHI</name>